<evidence type="ECO:0000256" key="3">
    <source>
        <dbReference type="SAM" id="SignalP"/>
    </source>
</evidence>
<dbReference type="NCBIfam" id="TIGR01414">
    <property type="entry name" value="autotrans_barl"/>
    <property type="match status" value="1"/>
</dbReference>
<dbReference type="Pfam" id="PF12951">
    <property type="entry name" value="PATR"/>
    <property type="match status" value="3"/>
</dbReference>
<dbReference type="AlphaFoldDB" id="A0A0F5FY53"/>
<dbReference type="EMBL" id="JZEX01000024">
    <property type="protein sequence ID" value="KKB13505.1"/>
    <property type="molecule type" value="Genomic_DNA"/>
</dbReference>
<dbReference type="Pfam" id="PF18883">
    <property type="entry name" value="AC_1"/>
    <property type="match status" value="1"/>
</dbReference>
<evidence type="ECO:0000259" key="4">
    <source>
        <dbReference type="PROSITE" id="PS51208"/>
    </source>
</evidence>
<proteinExistence type="predicted"/>
<protein>
    <recommendedName>
        <fullName evidence="4">Autotransporter domain-containing protein</fullName>
    </recommendedName>
</protein>
<keyword evidence="6" id="KW-1185">Reference proteome</keyword>
<dbReference type="PRINTS" id="PR01484">
    <property type="entry name" value="PRTACTNFAMLY"/>
</dbReference>
<feature type="domain" description="Autotransporter" evidence="4">
    <location>
        <begin position="754"/>
        <end position="1033"/>
    </location>
</feature>
<comment type="caution">
    <text evidence="5">The sequence shown here is derived from an EMBL/GenBank/DDBJ whole genome shotgun (WGS) entry which is preliminary data.</text>
</comment>
<dbReference type="Gene3D" id="2.160.20.20">
    <property type="match status" value="1"/>
</dbReference>
<dbReference type="InterPro" id="IPR013425">
    <property type="entry name" value="Autotrns_rpt"/>
</dbReference>
<evidence type="ECO:0000313" key="6">
    <source>
        <dbReference type="Proteomes" id="UP000033632"/>
    </source>
</evidence>
<feature type="compositionally biased region" description="Pro residues" evidence="2">
    <location>
        <begin position="678"/>
        <end position="703"/>
    </location>
</feature>
<dbReference type="Proteomes" id="UP000033632">
    <property type="component" value="Unassembled WGS sequence"/>
</dbReference>
<name>A0A0F5FY53_9HYPH</name>
<organism evidence="5 6">
    <name type="scientific">Devosia geojensis</name>
    <dbReference type="NCBI Taxonomy" id="443610"/>
    <lineage>
        <taxon>Bacteria</taxon>
        <taxon>Pseudomonadati</taxon>
        <taxon>Pseudomonadota</taxon>
        <taxon>Alphaproteobacteria</taxon>
        <taxon>Hyphomicrobiales</taxon>
        <taxon>Devosiaceae</taxon>
        <taxon>Devosia</taxon>
    </lineage>
</organism>
<feature type="region of interest" description="Disordered" evidence="2">
    <location>
        <begin position="672"/>
        <end position="707"/>
    </location>
</feature>
<dbReference type="SUPFAM" id="SSF51126">
    <property type="entry name" value="Pectin lyase-like"/>
    <property type="match status" value="1"/>
</dbReference>
<evidence type="ECO:0000256" key="2">
    <source>
        <dbReference type="SAM" id="MobiDB-lite"/>
    </source>
</evidence>
<keyword evidence="1 3" id="KW-0732">Signal</keyword>
<sequence length="1033" mass="103865">MPVIFTISAGVLLASSPAMAACTTAGAITLCDPAAPNPHDSTVGTGRADHGRTVDLSSGAGINVTNANAISLGDNADITVQSGASVRNTATGNGGLYGTGFNTIEFNSNGTLIVEAGAEIVKSGGFVNAEAVNVHGFGNRIENRGLIQTTGSAAIWFQDERWGARNVVDNYGVIEKVGGVGSVIGSGGGAGIQFYNRTGAEVIGGISFGGGNDDLFFFADSLVTGNINGGGGRNNLTLEGAAGSDDTLAGNIMNFTTLTKDGEGKWTVAGSLSGFTDVTVRQGTLALTGDNANYTGTALIETAGILEARAQSLPTQATAEANVDNVTNNGLVRFTQPDDGTYIGQITGAGVVEKTGAGVLTLAPASAEGNTYSGGTIITQGTVAVGADNALGASTGGVTFDGGILRFDQQFDLSADRAILLDVGGGTIDTQGFTTALTQGTAGAGSLTKTGSGVLNLKGDNAHAGGTTVAQGILALGGATGAAATLSGGGPVNVASGATLGGYGSVTGDVTNQGTITVADALAAFAGGPVGNLTINGNLTNSGLAQIGGSAVGNTLTVAGNYIGQQGTVGLNTFLDTDGSASDRLVIDGGAASGATSLAITNVGGPGAQTLANGILVVDAVNGGTTAPDAFALAGAVSAGAYDYFLFKGGVTPGSEESWFLRNTLVATQGGAALQPAPGTPPLPVLPTPDNPNPVQPPPPTPGATPATPVNGVIPLYRPEVPLYTVLPPVAFDIGLANLGTFHERRGEQSLLTGAEAFPGVWGRFFGEQSETSWSGTVDPSFDGSLFGFQFGLDLYGRETQDGHRDQAGVFVARSGMNGDIKGQAFGWNDVAVGDMTLNGTSLGAYWTHVGPSGWYLDGVVMANLFDGEATSDRGYGLDVDGSGFTASLEGGYPIPLGDNWTFEPQGQVIWQQVSLDDTQDAFSSVSFDTDGGLTGRVGARLQGTFDIEGGQVLQPYLKANLWQDFGGTDRVVFGGTDVIETDRGGTALELGAGLVLQLGDAVSFHATADYTTNLGGESHEAYSGNVGLSIRW</sequence>
<dbReference type="InterPro" id="IPR005546">
    <property type="entry name" value="Autotransporte_beta"/>
</dbReference>
<feature type="signal peptide" evidence="3">
    <location>
        <begin position="1"/>
        <end position="20"/>
    </location>
</feature>
<dbReference type="InterPro" id="IPR003991">
    <property type="entry name" value="Pertactin_virulence_factor"/>
</dbReference>
<dbReference type="Gene3D" id="2.40.128.130">
    <property type="entry name" value="Autotransporter beta-domain"/>
    <property type="match status" value="1"/>
</dbReference>
<dbReference type="GO" id="GO:0019867">
    <property type="term" value="C:outer membrane"/>
    <property type="evidence" value="ECO:0007669"/>
    <property type="project" value="InterPro"/>
</dbReference>
<evidence type="ECO:0000256" key="1">
    <source>
        <dbReference type="ARBA" id="ARBA00022729"/>
    </source>
</evidence>
<dbReference type="NCBIfam" id="TIGR02601">
    <property type="entry name" value="autotrns_rpt"/>
    <property type="match status" value="2"/>
</dbReference>
<dbReference type="CDD" id="cd01344">
    <property type="entry name" value="PL2_Passenger_AT"/>
    <property type="match status" value="1"/>
</dbReference>
<dbReference type="InterPro" id="IPR011050">
    <property type="entry name" value="Pectin_lyase_fold/virulence"/>
</dbReference>
<dbReference type="InterPro" id="IPR036709">
    <property type="entry name" value="Autotransporte_beta_dom_sf"/>
</dbReference>
<dbReference type="SMART" id="SM00869">
    <property type="entry name" value="Autotransporter"/>
    <property type="match status" value="1"/>
</dbReference>
<accession>A0A0F5FY53</accession>
<evidence type="ECO:0000313" key="5">
    <source>
        <dbReference type="EMBL" id="KKB13505.1"/>
    </source>
</evidence>
<reference evidence="5 6" key="1">
    <citation type="submission" date="2015-03" db="EMBL/GenBank/DDBJ databases">
        <authorList>
            <person name="Hassan Y.I."/>
            <person name="Lepp D."/>
            <person name="Li X.-Z."/>
            <person name="Zhou T."/>
        </authorList>
    </citation>
    <scope>NUCLEOTIDE SEQUENCE [LARGE SCALE GENOMIC DNA]</scope>
    <source>
        <strain evidence="5 6">BD-c194</strain>
    </source>
</reference>
<dbReference type="SUPFAM" id="SSF103515">
    <property type="entry name" value="Autotransporter"/>
    <property type="match status" value="1"/>
</dbReference>
<dbReference type="InterPro" id="IPR006315">
    <property type="entry name" value="OM_autotransptr_brl_dom"/>
</dbReference>
<dbReference type="STRING" id="443610.VE25_01695"/>
<gene>
    <name evidence="5" type="ORF">VE25_01695</name>
</gene>
<dbReference type="PATRIC" id="fig|443610.3.peg.2808"/>
<dbReference type="InterPro" id="IPR051551">
    <property type="entry name" value="Autotransporter_adhesion"/>
</dbReference>
<dbReference type="PROSITE" id="PS51208">
    <property type="entry name" value="AUTOTRANSPORTER"/>
    <property type="match status" value="1"/>
</dbReference>
<feature type="chain" id="PRO_5002487210" description="Autotransporter domain-containing protein" evidence="3">
    <location>
        <begin position="21"/>
        <end position="1033"/>
    </location>
</feature>
<dbReference type="Pfam" id="PF03797">
    <property type="entry name" value="Autotransporter"/>
    <property type="match status" value="1"/>
</dbReference>
<dbReference type="PANTHER" id="PTHR35037:SF3">
    <property type="entry name" value="C-TERMINAL REGION OF AIDA-LIKE PROTEIN"/>
    <property type="match status" value="1"/>
</dbReference>
<dbReference type="PANTHER" id="PTHR35037">
    <property type="entry name" value="C-TERMINAL REGION OF AIDA-LIKE PROTEIN"/>
    <property type="match status" value="1"/>
</dbReference>
<dbReference type="InterPro" id="IPR012332">
    <property type="entry name" value="Autotransporter_pectin_lyase_C"/>
</dbReference>
<dbReference type="InterPro" id="IPR043990">
    <property type="entry name" value="AC_1"/>
</dbReference>